<evidence type="ECO:0000256" key="1">
    <source>
        <dbReference type="SAM" id="MobiDB-lite"/>
    </source>
</evidence>
<sequence>MIATLFSVHPRIHCALTCLHTIALSLLHRSEFWYRNAGVKVLGDLMDSRHRVITSLACCARSPVPFLWFDHLCALVDVNNYSVRKSTYARLLIRHFGSLRENTAFDTLTSRKTLLMSTMKYLRDIQYTTYMTPVMSIRSSSQFKLHPFLSTVELSCLPFEGSSHCTPPADASLSSVWMLLSSNPIFDKLSNASSVQQGRNTPKRSSSSANNLLTRTEEDSLLEWTLIICVLREGNRLLDELVHSPNAESVFGLIFTIRCLRAFVEMNPCFASLADSGPLPDVETPLIQFIQHLCELVPPDCADETLMLEDRSRGGDVGGTYLSRKQLKQASKRAAKLARRQNAAGLRQGDDTSVKHPKEALAADRVDRSTAWPHLLKQQTLQLVWSLAVRGTMERALMRDYSRSLATFLLTTKKVGADEGDTLPPLAFLHMVSPGLAWRWIHCIDFCLLYNSRIQRLPLDTVSLAYFVAPMIIALGYIVHRWCRRQQSSAPSSVPPRAPRLVVRSAGILVTFLHRELREQLWSGRVSLFSPHTFSSPNTTTQPYSLRYDSTWLQATLRDLKVKSPFPGSEDPFSTLTEDLCDLVEKESLKPDGCRARWVWAVACLNSLAGVNYANALERLEQSPGLSEAVNLLKGWTCGTEALEDPLVYLPCPETCTYPSVRSWKCLPVERIYSQDATSC</sequence>
<keyword evidence="2" id="KW-0812">Transmembrane</keyword>
<keyword evidence="4" id="KW-1185">Reference proteome</keyword>
<evidence type="ECO:0000313" key="4">
    <source>
        <dbReference type="Proteomes" id="UP001651158"/>
    </source>
</evidence>
<organism evidence="3 4">
    <name type="scientific">Taenia crassiceps</name>
    <dbReference type="NCBI Taxonomy" id="6207"/>
    <lineage>
        <taxon>Eukaryota</taxon>
        <taxon>Metazoa</taxon>
        <taxon>Spiralia</taxon>
        <taxon>Lophotrochozoa</taxon>
        <taxon>Platyhelminthes</taxon>
        <taxon>Cestoda</taxon>
        <taxon>Eucestoda</taxon>
        <taxon>Cyclophyllidea</taxon>
        <taxon>Taeniidae</taxon>
        <taxon>Taenia</taxon>
    </lineage>
</organism>
<accession>A0ABR4QK31</accession>
<feature type="region of interest" description="Disordered" evidence="1">
    <location>
        <begin position="193"/>
        <end position="212"/>
    </location>
</feature>
<gene>
    <name evidence="3" type="ORF">TcWFU_002196</name>
</gene>
<evidence type="ECO:0000313" key="3">
    <source>
        <dbReference type="EMBL" id="KAL5109912.1"/>
    </source>
</evidence>
<proteinExistence type="predicted"/>
<dbReference type="Proteomes" id="UP001651158">
    <property type="component" value="Unassembled WGS sequence"/>
</dbReference>
<dbReference type="EMBL" id="JAKROA010000002">
    <property type="protein sequence ID" value="KAL5109912.1"/>
    <property type="molecule type" value="Genomic_DNA"/>
</dbReference>
<reference evidence="3 4" key="1">
    <citation type="journal article" date="2022" name="Front. Cell. Infect. Microbiol.">
        <title>The Genomes of Two Strains of Taenia crassiceps the Animal Model for the Study of Human Cysticercosis.</title>
        <authorList>
            <person name="Bobes R.J."/>
            <person name="Estrada K."/>
            <person name="Rios-Valencia D.G."/>
            <person name="Calderon-Gallegos A."/>
            <person name="de la Torre P."/>
            <person name="Carrero J.C."/>
            <person name="Sanchez-Flores A."/>
            <person name="Laclette J.P."/>
        </authorList>
    </citation>
    <scope>NUCLEOTIDE SEQUENCE [LARGE SCALE GENOMIC DNA]</scope>
    <source>
        <strain evidence="3">WFUcys</strain>
    </source>
</reference>
<keyword evidence="2" id="KW-1133">Transmembrane helix</keyword>
<keyword evidence="2" id="KW-0472">Membrane</keyword>
<name>A0ABR4QK31_9CEST</name>
<comment type="caution">
    <text evidence="3">The sequence shown here is derived from an EMBL/GenBank/DDBJ whole genome shotgun (WGS) entry which is preliminary data.</text>
</comment>
<protein>
    <submittedName>
        <fullName evidence="3">Uncharacterized protein</fullName>
    </submittedName>
</protein>
<evidence type="ECO:0000256" key="2">
    <source>
        <dbReference type="SAM" id="Phobius"/>
    </source>
</evidence>
<feature type="transmembrane region" description="Helical" evidence="2">
    <location>
        <begin position="461"/>
        <end position="479"/>
    </location>
</feature>